<organism evidence="1 2">
    <name type="scientific">Tribonema minus</name>
    <dbReference type="NCBI Taxonomy" id="303371"/>
    <lineage>
        <taxon>Eukaryota</taxon>
        <taxon>Sar</taxon>
        <taxon>Stramenopiles</taxon>
        <taxon>Ochrophyta</taxon>
        <taxon>PX clade</taxon>
        <taxon>Xanthophyceae</taxon>
        <taxon>Tribonematales</taxon>
        <taxon>Tribonemataceae</taxon>
        <taxon>Tribonema</taxon>
    </lineage>
</organism>
<comment type="caution">
    <text evidence="1">The sequence shown here is derived from an EMBL/GenBank/DDBJ whole genome shotgun (WGS) entry which is preliminary data.</text>
</comment>
<reference evidence="1" key="1">
    <citation type="submission" date="2021-02" db="EMBL/GenBank/DDBJ databases">
        <title>First Annotated Genome of the Yellow-green Alga Tribonema minus.</title>
        <authorList>
            <person name="Mahan K.M."/>
        </authorList>
    </citation>
    <scope>NUCLEOTIDE SEQUENCE</scope>
    <source>
        <strain evidence="1">UTEX B ZZ1240</strain>
    </source>
</reference>
<dbReference type="AlphaFoldDB" id="A0A836CNC6"/>
<dbReference type="Proteomes" id="UP000664859">
    <property type="component" value="Unassembled WGS sequence"/>
</dbReference>
<name>A0A836CNC6_9STRA</name>
<evidence type="ECO:0000313" key="2">
    <source>
        <dbReference type="Proteomes" id="UP000664859"/>
    </source>
</evidence>
<accession>A0A836CNC6</accession>
<protein>
    <submittedName>
        <fullName evidence="1">Uncharacterized protein</fullName>
    </submittedName>
</protein>
<sequence length="245" mass="26657">MRREGEGRSAPVDMRRWVMALDLQRFCGFMFRDTHGAWVEGGPKKPKCDPLLLVLLAFDVVTAHPQADGLGFAILLNGSIELLNAHFVRGAQHFLQLSTPRYRGTVACGRHLEGGNRRRAGQGRLVAVSKLVQDNDGAVPGRALLMAVLSGGTQAVPAARDGAAVAGRGELQEVLCAAHVACVEQLDASVEEYGEAQAVGLRVRRDAAERQQHQQQRKRCKFNAITHLHMSTGHSATSPSRRIRS</sequence>
<dbReference type="EMBL" id="JAFCMP010000017">
    <property type="protein sequence ID" value="KAG5191603.1"/>
    <property type="molecule type" value="Genomic_DNA"/>
</dbReference>
<keyword evidence="2" id="KW-1185">Reference proteome</keyword>
<evidence type="ECO:0000313" key="1">
    <source>
        <dbReference type="EMBL" id="KAG5191603.1"/>
    </source>
</evidence>
<proteinExistence type="predicted"/>
<gene>
    <name evidence="1" type="ORF">JKP88DRAFT_285030</name>
</gene>